<dbReference type="PANTHER" id="PTHR30619:SF1">
    <property type="entry name" value="RECOMBINATION PROTEIN 2"/>
    <property type="match status" value="1"/>
</dbReference>
<dbReference type="AlphaFoldDB" id="A0A0F8Z442"/>
<comment type="caution">
    <text evidence="2">The sequence shown here is derived from an EMBL/GenBank/DDBJ whole genome shotgun (WGS) entry which is preliminary data.</text>
</comment>
<accession>A0A0F8Z442</accession>
<feature type="domain" description="Metallo-beta-lactamase" evidence="1">
    <location>
        <begin position="1"/>
        <end position="201"/>
    </location>
</feature>
<dbReference type="InterPro" id="IPR035681">
    <property type="entry name" value="ComA-like_MBL"/>
</dbReference>
<dbReference type="EMBL" id="LAZR01049916">
    <property type="protein sequence ID" value="KKK88522.1"/>
    <property type="molecule type" value="Genomic_DNA"/>
</dbReference>
<name>A0A0F8Z442_9ZZZZ</name>
<evidence type="ECO:0000313" key="2">
    <source>
        <dbReference type="EMBL" id="KKK88522.1"/>
    </source>
</evidence>
<dbReference type="CDD" id="cd07731">
    <property type="entry name" value="ComA-like_MBL-fold"/>
    <property type="match status" value="1"/>
</dbReference>
<dbReference type="Gene3D" id="3.60.15.10">
    <property type="entry name" value="Ribonuclease Z/Hydroxyacylglutathione hydrolase-like"/>
    <property type="match status" value="1"/>
</dbReference>
<dbReference type="InterPro" id="IPR036866">
    <property type="entry name" value="RibonucZ/Hydroxyglut_hydro"/>
</dbReference>
<dbReference type="PANTHER" id="PTHR30619">
    <property type="entry name" value="DNA INTERNALIZATION/COMPETENCE PROTEIN COMEC/REC2"/>
    <property type="match status" value="1"/>
</dbReference>
<protein>
    <recommendedName>
        <fullName evidence="1">Metallo-beta-lactamase domain-containing protein</fullName>
    </recommendedName>
</protein>
<gene>
    <name evidence="2" type="ORF">LCGC14_2742320</name>
</gene>
<sequence>GDAIFISTPSQKKILIDGGGPEGGRSVVQFLNRNNVTSIDFMISTHAHPDHVSGLTYVLKDIKVINVIENGIDYKSPVDEEYDLFLQFKKLSRNETDQFYILKKGEGLKLKTEEIEFHVYHPNVDSPHLNDDSLITYLRYGKISFLFAADIGERGRTVIAENRFFPPVSVLKSPHHGDYVPADNFFLDYYKPDMAVISVGQNEQGRPDTECLDLYKRKEIKIFRTDVHGTIKIISDGEHYWTFLKNGQQYPNQ</sequence>
<dbReference type="InterPro" id="IPR001279">
    <property type="entry name" value="Metallo-B-lactamas"/>
</dbReference>
<dbReference type="InterPro" id="IPR052159">
    <property type="entry name" value="Competence_DNA_uptake"/>
</dbReference>
<dbReference type="SUPFAM" id="SSF56281">
    <property type="entry name" value="Metallo-hydrolase/oxidoreductase"/>
    <property type="match status" value="1"/>
</dbReference>
<evidence type="ECO:0000259" key="1">
    <source>
        <dbReference type="SMART" id="SM00849"/>
    </source>
</evidence>
<reference evidence="2" key="1">
    <citation type="journal article" date="2015" name="Nature">
        <title>Complex archaea that bridge the gap between prokaryotes and eukaryotes.</title>
        <authorList>
            <person name="Spang A."/>
            <person name="Saw J.H."/>
            <person name="Jorgensen S.L."/>
            <person name="Zaremba-Niedzwiedzka K."/>
            <person name="Martijn J."/>
            <person name="Lind A.E."/>
            <person name="van Eijk R."/>
            <person name="Schleper C."/>
            <person name="Guy L."/>
            <person name="Ettema T.J."/>
        </authorList>
    </citation>
    <scope>NUCLEOTIDE SEQUENCE</scope>
</reference>
<organism evidence="2">
    <name type="scientific">marine sediment metagenome</name>
    <dbReference type="NCBI Taxonomy" id="412755"/>
    <lineage>
        <taxon>unclassified sequences</taxon>
        <taxon>metagenomes</taxon>
        <taxon>ecological metagenomes</taxon>
    </lineage>
</organism>
<dbReference type="Pfam" id="PF00753">
    <property type="entry name" value="Lactamase_B"/>
    <property type="match status" value="1"/>
</dbReference>
<dbReference type="SMART" id="SM00849">
    <property type="entry name" value="Lactamase_B"/>
    <property type="match status" value="1"/>
</dbReference>
<feature type="non-terminal residue" evidence="2">
    <location>
        <position position="1"/>
    </location>
</feature>
<proteinExistence type="predicted"/>